<evidence type="ECO:0000313" key="3">
    <source>
        <dbReference type="EMBL" id="GFP83858.1"/>
    </source>
</evidence>
<dbReference type="OrthoDB" id="5835829at2759"/>
<name>A0A830BFE2_9LAMI</name>
<accession>A0A830BFE2</accession>
<comment type="similarity">
    <text evidence="1">Belongs to the UDP-glycosyltransferase family.</text>
</comment>
<feature type="domain" description="Glycosyltransferase N-terminal" evidence="2">
    <location>
        <begin position="1"/>
        <end position="218"/>
    </location>
</feature>
<dbReference type="Gene3D" id="3.40.50.2000">
    <property type="entry name" value="Glycogen Phosphorylase B"/>
    <property type="match status" value="1"/>
</dbReference>
<keyword evidence="3" id="KW-0808">Transferase</keyword>
<gene>
    <name evidence="3" type="ORF">PHJA_000529400</name>
</gene>
<reference evidence="3" key="1">
    <citation type="submission" date="2020-07" db="EMBL/GenBank/DDBJ databases">
        <title>Ethylene signaling mediates host invasion by parasitic plants.</title>
        <authorList>
            <person name="Yoshida S."/>
        </authorList>
    </citation>
    <scope>NUCLEOTIDE SEQUENCE</scope>
    <source>
        <strain evidence="3">Okayama</strain>
    </source>
</reference>
<organism evidence="3 4">
    <name type="scientific">Phtheirospermum japonicum</name>
    <dbReference type="NCBI Taxonomy" id="374723"/>
    <lineage>
        <taxon>Eukaryota</taxon>
        <taxon>Viridiplantae</taxon>
        <taxon>Streptophyta</taxon>
        <taxon>Embryophyta</taxon>
        <taxon>Tracheophyta</taxon>
        <taxon>Spermatophyta</taxon>
        <taxon>Magnoliopsida</taxon>
        <taxon>eudicotyledons</taxon>
        <taxon>Gunneridae</taxon>
        <taxon>Pentapetalae</taxon>
        <taxon>asterids</taxon>
        <taxon>lamiids</taxon>
        <taxon>Lamiales</taxon>
        <taxon>Orobanchaceae</taxon>
        <taxon>Orobanchaceae incertae sedis</taxon>
        <taxon>Phtheirospermum</taxon>
    </lineage>
</organism>
<dbReference type="PANTHER" id="PTHR48044:SF48">
    <property type="entry name" value="GLYCOSYLTRANSFERASE"/>
    <property type="match status" value="1"/>
</dbReference>
<sequence length="294" mass="33541">MVPFAAQGHLNQLLQLSCLVSSSYKIPVYYFTSPIFIRQAKSRINGLNPLDVEKIHFHEIPTPQFDSPPPDPKSPHKFPTQLQPAWYASLNLREPFAGFLKEMSVRFKRVVVIHDPMMAVVVQDVASVSNAESYAFNCVSAYSHISILHQRLQFPVSVEFPKELPSFDGCIPDEVNYLVALQSEPSNHRSGDLYNTCRSIEAPYMDILENEEISGNNKEIIENRNTWAIEPITYQIIIFFISKHKCLEWLDKHDPKSVIYVWFDTTVSLEDKQIKRLALELEQSKVNSSGIVGS</sequence>
<protein>
    <submittedName>
        <fullName evidence="3">Zeatin o-glucosyltransferase</fullName>
    </submittedName>
</protein>
<dbReference type="InterPro" id="IPR058980">
    <property type="entry name" value="Glyco_transf_N"/>
</dbReference>
<dbReference type="PANTHER" id="PTHR48044">
    <property type="entry name" value="GLYCOSYLTRANSFERASE"/>
    <property type="match status" value="1"/>
</dbReference>
<dbReference type="GO" id="GO:0008194">
    <property type="term" value="F:UDP-glycosyltransferase activity"/>
    <property type="evidence" value="ECO:0007669"/>
    <property type="project" value="UniProtKB-ARBA"/>
</dbReference>
<dbReference type="GO" id="GO:1901135">
    <property type="term" value="P:carbohydrate derivative metabolic process"/>
    <property type="evidence" value="ECO:0007669"/>
    <property type="project" value="UniProtKB-ARBA"/>
</dbReference>
<dbReference type="Pfam" id="PF26168">
    <property type="entry name" value="Glyco_transf_N"/>
    <property type="match status" value="1"/>
</dbReference>
<evidence type="ECO:0000256" key="1">
    <source>
        <dbReference type="ARBA" id="ARBA00009995"/>
    </source>
</evidence>
<dbReference type="SUPFAM" id="SSF53756">
    <property type="entry name" value="UDP-Glycosyltransferase/glycogen phosphorylase"/>
    <property type="match status" value="1"/>
</dbReference>
<proteinExistence type="inferred from homology"/>
<dbReference type="EMBL" id="BMAC01000072">
    <property type="protein sequence ID" value="GFP83858.1"/>
    <property type="molecule type" value="Genomic_DNA"/>
</dbReference>
<dbReference type="AlphaFoldDB" id="A0A830BFE2"/>
<comment type="caution">
    <text evidence="3">The sequence shown here is derived from an EMBL/GenBank/DDBJ whole genome shotgun (WGS) entry which is preliminary data.</text>
</comment>
<dbReference type="Proteomes" id="UP000653305">
    <property type="component" value="Unassembled WGS sequence"/>
</dbReference>
<evidence type="ECO:0000313" key="4">
    <source>
        <dbReference type="Proteomes" id="UP000653305"/>
    </source>
</evidence>
<keyword evidence="4" id="KW-1185">Reference proteome</keyword>
<evidence type="ECO:0000259" key="2">
    <source>
        <dbReference type="Pfam" id="PF26168"/>
    </source>
</evidence>